<evidence type="ECO:0000313" key="1">
    <source>
        <dbReference type="EMBL" id="ADO97443.1"/>
    </source>
</evidence>
<dbReference type="RefSeq" id="YP_004322257.1">
    <property type="nucleotide sequence ID" value="NC_015279.1"/>
</dbReference>
<keyword evidence="2" id="KW-1185">Reference proteome</keyword>
<evidence type="ECO:0000313" key="2">
    <source>
        <dbReference type="Proteomes" id="UP000006524"/>
    </source>
</evidence>
<sequence length="60" mass="6818">MDPNDINLDNLSKSFEYTKLAGEIDSCRDIEQIKNIAKCFCKLYYKQQETMAAIGIPNGN</sequence>
<dbReference type="GeneID" id="10326733"/>
<dbReference type="Proteomes" id="UP000006524">
    <property type="component" value="Segment"/>
</dbReference>
<name>E3SIZ5_9CAUD</name>
<dbReference type="KEGG" id="vg:10326733"/>
<reference evidence="1 2" key="1">
    <citation type="journal article" date="2010" name="Environ. Microbiol.">
        <title>Genomic analysis of oceanic cyanobacterial myoviruses compared with T4-like myoviruses from diverse hosts and environments.</title>
        <authorList>
            <person name="Sullivan M.B."/>
            <person name="Huang K.H."/>
            <person name="Ignacio-Espinoza J.C."/>
            <person name="Berlin A.M."/>
            <person name="Kelly L."/>
            <person name="Weigele P.R."/>
            <person name="DeFrancesco A.S."/>
            <person name="Kern S.E."/>
            <person name="Thompson L.R."/>
            <person name="Young S."/>
            <person name="Yandava C."/>
            <person name="Fu R."/>
            <person name="Krastins B."/>
            <person name="Chase M."/>
            <person name="Sarracino D."/>
            <person name="Osburne M.S."/>
            <person name="Henn M.R."/>
            <person name="Chisholm S.W."/>
        </authorList>
    </citation>
    <scope>NUCLEOTIDE SEQUENCE [LARGE SCALE GENOMIC DNA]</scope>
    <source>
        <strain evidence="1">8017-1</strain>
    </source>
</reference>
<dbReference type="EMBL" id="GU071095">
    <property type="protein sequence ID" value="ADO97443.1"/>
    <property type="molecule type" value="Genomic_DNA"/>
</dbReference>
<organism evidence="1 2">
    <name type="scientific">Synechococcus phage S-SM2</name>
    <dbReference type="NCBI Taxonomy" id="444860"/>
    <lineage>
        <taxon>Viruses</taxon>
        <taxon>Duplodnaviria</taxon>
        <taxon>Heunggongvirae</taxon>
        <taxon>Uroviricota</taxon>
        <taxon>Caudoviricetes</taxon>
        <taxon>Pantevenvirales</taxon>
        <taxon>Kyanoviridae</taxon>
        <taxon>Nilusvirus</taxon>
        <taxon>Nilusvirus ssm2</taxon>
    </lineage>
</organism>
<gene>
    <name evidence="1" type="ORF">SSM2_101</name>
</gene>
<protein>
    <submittedName>
        <fullName evidence="1">Uncharacterized protein</fullName>
    </submittedName>
</protein>
<proteinExistence type="predicted"/>
<accession>E3SIZ5</accession>